<dbReference type="PANTHER" id="PTHR31367:SF5">
    <property type="entry name" value="CYTOSOLIC 5'-NUCLEOTIDASE 1A"/>
    <property type="match status" value="1"/>
</dbReference>
<dbReference type="PANTHER" id="PTHR31367">
    <property type="entry name" value="CYTOSOLIC 5'-NUCLEOTIDASE 1 FAMILY MEMBER"/>
    <property type="match status" value="1"/>
</dbReference>
<dbReference type="EC" id="3.1.3.5" evidence="1"/>
<name>A0A7W8FYD6_9FIRM</name>
<dbReference type="GO" id="GO:0000166">
    <property type="term" value="F:nucleotide binding"/>
    <property type="evidence" value="ECO:0007669"/>
    <property type="project" value="InterPro"/>
</dbReference>
<comment type="caution">
    <text evidence="1">The sequence shown here is derived from an EMBL/GenBank/DDBJ whole genome shotgun (WGS) entry which is preliminary data.</text>
</comment>
<keyword evidence="1" id="KW-0378">Hydrolase</keyword>
<reference evidence="1 3" key="1">
    <citation type="submission" date="2020-08" db="EMBL/GenBank/DDBJ databases">
        <title>Genomic Encyclopedia of Type Strains, Phase IV (KMG-IV): sequencing the most valuable type-strain genomes for metagenomic binning, comparative biology and taxonomic classification.</title>
        <authorList>
            <person name="Goeker M."/>
        </authorList>
    </citation>
    <scope>NUCLEOTIDE SEQUENCE [LARGE SCALE GENOMIC DNA]</scope>
    <source>
        <strain evidence="1 3">DSM 26963</strain>
    </source>
</reference>
<evidence type="ECO:0000313" key="4">
    <source>
        <dbReference type="Proteomes" id="UP000775500"/>
    </source>
</evidence>
<dbReference type="EMBL" id="JACJLU010000002">
    <property type="protein sequence ID" value="MBM6830901.1"/>
    <property type="molecule type" value="Genomic_DNA"/>
</dbReference>
<keyword evidence="4" id="KW-1185">Reference proteome</keyword>
<proteinExistence type="predicted"/>
<dbReference type="EMBL" id="JACHHD010000013">
    <property type="protein sequence ID" value="MBB5185321.1"/>
    <property type="molecule type" value="Genomic_DNA"/>
</dbReference>
<evidence type="ECO:0000313" key="3">
    <source>
        <dbReference type="Proteomes" id="UP000521313"/>
    </source>
</evidence>
<dbReference type="Pfam" id="PF06189">
    <property type="entry name" value="5-nucleotidase"/>
    <property type="match status" value="1"/>
</dbReference>
<dbReference type="Proteomes" id="UP000775500">
    <property type="component" value="Unassembled WGS sequence"/>
</dbReference>
<dbReference type="GO" id="GO:0009117">
    <property type="term" value="P:nucleotide metabolic process"/>
    <property type="evidence" value="ECO:0007669"/>
    <property type="project" value="InterPro"/>
</dbReference>
<dbReference type="GO" id="GO:0008253">
    <property type="term" value="F:5'-nucleotidase activity"/>
    <property type="evidence" value="ECO:0007669"/>
    <property type="project" value="UniProtKB-EC"/>
</dbReference>
<dbReference type="InterPro" id="IPR010394">
    <property type="entry name" value="5-nucleotidase"/>
</dbReference>
<reference evidence="2" key="2">
    <citation type="submission" date="2020-08" db="EMBL/GenBank/DDBJ databases">
        <authorList>
            <person name="Cejkova D."/>
            <person name="Kubasova T."/>
            <person name="Jahodarova E."/>
            <person name="Rychlik I."/>
        </authorList>
    </citation>
    <scope>NUCLEOTIDE SEQUENCE</scope>
    <source>
        <strain evidence="2">An423</strain>
    </source>
</reference>
<dbReference type="Proteomes" id="UP000521313">
    <property type="component" value="Unassembled WGS sequence"/>
</dbReference>
<dbReference type="GO" id="GO:0000287">
    <property type="term" value="F:magnesium ion binding"/>
    <property type="evidence" value="ECO:0007669"/>
    <property type="project" value="InterPro"/>
</dbReference>
<dbReference type="RefSeq" id="WP_183376155.1">
    <property type="nucleotide sequence ID" value="NZ_CALVCN010000044.1"/>
</dbReference>
<evidence type="ECO:0000313" key="1">
    <source>
        <dbReference type="EMBL" id="MBB5185321.1"/>
    </source>
</evidence>
<protein>
    <submittedName>
        <fullName evidence="1">5'-nucleotidase</fullName>
        <ecNumber evidence="1">3.1.3.5</ecNumber>
    </submittedName>
</protein>
<dbReference type="AlphaFoldDB" id="A0A7W8FYD6"/>
<evidence type="ECO:0000313" key="2">
    <source>
        <dbReference type="EMBL" id="MBM6830901.1"/>
    </source>
</evidence>
<gene>
    <name evidence="2" type="ORF">H5982_02110</name>
    <name evidence="1" type="ORF">HNQ43_001375</name>
</gene>
<sequence length="300" mass="33536">MPVSFDDYLVVGISSRALFNLEDANAVFEQDGLEAYRDYQLSHEDEILQPGTGFTLVQNLLSINTITNKKLVEVIVMSRNSAETSLRIIHSLDHYGLDINRMAMSGGETISRYLDAFGVDLFLSCNEDDVNQAINSGFAAGLVYNTDRIYEQPADQIRIAFDADAVLFSPESERIFKQKGLDAFVENELLNEDVALKKGPLAKFLFCLSNLQQNTKNLHLIRTAIVTSRDKNTGKRVLKTLRKWNIDVDEVFFLQGAGKTEVLKSFGANIFFDDQDIHGLGASEVVPSARVPYKKGQEPK</sequence>
<accession>A0A7W8FYD6</accession>
<dbReference type="GO" id="GO:0005737">
    <property type="term" value="C:cytoplasm"/>
    <property type="evidence" value="ECO:0007669"/>
    <property type="project" value="InterPro"/>
</dbReference>
<reference evidence="2 4" key="3">
    <citation type="journal article" date="2021" name="Sci. Rep.">
        <title>The distribution of antibiotic resistance genes in chicken gut microbiota commensals.</title>
        <authorList>
            <person name="Juricova H."/>
            <person name="Matiasovicova J."/>
            <person name="Kubasova T."/>
            <person name="Cejkova D."/>
            <person name="Rychlik I."/>
        </authorList>
    </citation>
    <scope>NUCLEOTIDE SEQUENCE [LARGE SCALE GENOMIC DNA]</scope>
    <source>
        <strain evidence="2 4">An423</strain>
    </source>
</reference>
<organism evidence="1 3">
    <name type="scientific">Faecalicoccus acidiformans</name>
    <dbReference type="NCBI Taxonomy" id="915173"/>
    <lineage>
        <taxon>Bacteria</taxon>
        <taxon>Bacillati</taxon>
        <taxon>Bacillota</taxon>
        <taxon>Erysipelotrichia</taxon>
        <taxon>Erysipelotrichales</taxon>
        <taxon>Erysipelotrichaceae</taxon>
        <taxon>Faecalicoccus</taxon>
    </lineage>
</organism>